<proteinExistence type="inferred from homology"/>
<dbReference type="Pfam" id="PF01814">
    <property type="entry name" value="Hemerythrin"/>
    <property type="match status" value="1"/>
</dbReference>
<dbReference type="CDD" id="cd12107">
    <property type="entry name" value="Hemerythrin"/>
    <property type="match status" value="1"/>
</dbReference>
<dbReference type="PROSITE" id="PS00550">
    <property type="entry name" value="HEMERYTHRINS"/>
    <property type="match status" value="1"/>
</dbReference>
<protein>
    <submittedName>
        <fullName evidence="6">Hemerythrin</fullName>
    </submittedName>
</protein>
<dbReference type="Proteomes" id="UP000027186">
    <property type="component" value="Plasmid AbAZ39_p1"/>
</dbReference>
<keyword evidence="3" id="KW-0479">Metal-binding</keyword>
<dbReference type="InterPro" id="IPR035938">
    <property type="entry name" value="Hemerythrin-like_sf"/>
</dbReference>
<dbReference type="GO" id="GO:0046872">
    <property type="term" value="F:metal ion binding"/>
    <property type="evidence" value="ECO:0007669"/>
    <property type="project" value="UniProtKB-KW"/>
</dbReference>
<gene>
    <name evidence="6" type="ORF">ABAZ39_18020</name>
</gene>
<evidence type="ECO:0000313" key="7">
    <source>
        <dbReference type="Proteomes" id="UP000027186"/>
    </source>
</evidence>
<geneLocation type="plasmid" evidence="6 7">
    <name>AbAZ39_p1</name>
</geneLocation>
<keyword evidence="4" id="KW-0408">Iron</keyword>
<dbReference type="InterPro" id="IPR050669">
    <property type="entry name" value="Hemerythrin"/>
</dbReference>
<feature type="domain" description="Hemerythrin-like" evidence="5">
    <location>
        <begin position="13"/>
        <end position="130"/>
    </location>
</feature>
<dbReference type="InterPro" id="IPR016131">
    <property type="entry name" value="Haemerythrin_Fe_BS"/>
</dbReference>
<reference evidence="6 7" key="1">
    <citation type="journal article" date="2014" name="Genome Announc.">
        <title>Complete Genome Sequence of the Model Rhizosphere Strain Azospirillum brasilense Az39, Successfully Applied in Agriculture.</title>
        <authorList>
            <person name="Rivera D."/>
            <person name="Revale S."/>
            <person name="Molina R."/>
            <person name="Gualpa J."/>
            <person name="Puente M."/>
            <person name="Maroniche G."/>
            <person name="Paris G."/>
            <person name="Baker D."/>
            <person name="Clavijo B."/>
            <person name="McLay K."/>
            <person name="Spaepen S."/>
            <person name="Perticari A."/>
            <person name="Vazquez M."/>
            <person name="Wisniewski-Dye F."/>
            <person name="Watkins C."/>
            <person name="Martinez-Abarca F."/>
            <person name="Vanderleyden J."/>
            <person name="Cassan F."/>
        </authorList>
    </citation>
    <scope>NUCLEOTIDE SEQUENCE [LARGE SCALE GENOMIC DNA]</scope>
    <source>
        <strain evidence="6 7">Az39</strain>
        <plasmid evidence="6">AbAZ39_p1</plasmid>
    </source>
</reference>
<dbReference type="KEGG" id="abq:ABAZ39_18020"/>
<evidence type="ECO:0000256" key="2">
    <source>
        <dbReference type="ARBA" id="ARBA00022621"/>
    </source>
</evidence>
<accession>A0A060DLQ3</accession>
<name>A0A060DLQ3_9PROT</name>
<dbReference type="PANTHER" id="PTHR37164:SF1">
    <property type="entry name" value="BACTERIOHEMERYTHRIN"/>
    <property type="match status" value="1"/>
</dbReference>
<dbReference type="GO" id="GO:0005344">
    <property type="term" value="F:oxygen carrier activity"/>
    <property type="evidence" value="ECO:0007669"/>
    <property type="project" value="UniProtKB-KW"/>
</dbReference>
<evidence type="ECO:0000259" key="5">
    <source>
        <dbReference type="Pfam" id="PF01814"/>
    </source>
</evidence>
<evidence type="ECO:0000256" key="4">
    <source>
        <dbReference type="ARBA" id="ARBA00023004"/>
    </source>
</evidence>
<dbReference type="AlphaFoldDB" id="A0A060DLQ3"/>
<keyword evidence="2" id="KW-0561">Oxygen transport</keyword>
<dbReference type="EMBL" id="CP007794">
    <property type="protein sequence ID" value="AIB13837.1"/>
    <property type="molecule type" value="Genomic_DNA"/>
</dbReference>
<dbReference type="NCBIfam" id="TIGR02481">
    <property type="entry name" value="hemeryth_dom"/>
    <property type="match status" value="1"/>
</dbReference>
<dbReference type="PANTHER" id="PTHR37164">
    <property type="entry name" value="BACTERIOHEMERYTHRIN"/>
    <property type="match status" value="1"/>
</dbReference>
<organism evidence="6 7">
    <name type="scientific">Azospirillum argentinense</name>
    <dbReference type="NCBI Taxonomy" id="2970906"/>
    <lineage>
        <taxon>Bacteria</taxon>
        <taxon>Pseudomonadati</taxon>
        <taxon>Pseudomonadota</taxon>
        <taxon>Alphaproteobacteria</taxon>
        <taxon>Rhodospirillales</taxon>
        <taxon>Azospirillaceae</taxon>
        <taxon>Azospirillum</taxon>
    </lineage>
</organism>
<evidence type="ECO:0000313" key="6">
    <source>
        <dbReference type="EMBL" id="AIB13837.1"/>
    </source>
</evidence>
<dbReference type="NCBIfam" id="NF033749">
    <property type="entry name" value="bact_hemeryth"/>
    <property type="match status" value="1"/>
</dbReference>
<dbReference type="SUPFAM" id="SSF47188">
    <property type="entry name" value="Hemerythrin-like"/>
    <property type="match status" value="1"/>
</dbReference>
<keyword evidence="6" id="KW-0614">Plasmid</keyword>
<dbReference type="InterPro" id="IPR012312">
    <property type="entry name" value="Hemerythrin-like"/>
</dbReference>
<dbReference type="InterPro" id="IPR012827">
    <property type="entry name" value="Hemerythrin_metal-bd"/>
</dbReference>
<sequence>MPLMVWNDKLSVGIAQFDEEHKQLVALVNELFDAVHAGRSKEALGGILDSLVAYTKSHFTHEEEHFARLGYPDRDAHKAEHDALANQVLEVQRKYHAGATATLSMEVMNFLKNWLIKHIQGTDKKYGPFLKEKGVA</sequence>
<evidence type="ECO:0000256" key="1">
    <source>
        <dbReference type="ARBA" id="ARBA00010587"/>
    </source>
</evidence>
<keyword evidence="2" id="KW-0813">Transport</keyword>
<dbReference type="Gene3D" id="1.20.120.50">
    <property type="entry name" value="Hemerythrin-like"/>
    <property type="match status" value="1"/>
</dbReference>
<comment type="similarity">
    <text evidence="1">Belongs to the hemerythrin family.</text>
</comment>
<evidence type="ECO:0000256" key="3">
    <source>
        <dbReference type="ARBA" id="ARBA00022723"/>
    </source>
</evidence>
<dbReference type="RefSeq" id="WP_040134192.1">
    <property type="nucleotide sequence ID" value="NZ_CP007794.1"/>
</dbReference>